<name>A0A2I1KUZ2_9ACTO</name>
<dbReference type="GO" id="GO:0044209">
    <property type="term" value="P:AMP salvage"/>
    <property type="evidence" value="ECO:0007669"/>
    <property type="project" value="UniProtKB-UniRule"/>
</dbReference>
<dbReference type="NCBIfam" id="NF002636">
    <property type="entry name" value="PRK02304.1-5"/>
    <property type="match status" value="1"/>
</dbReference>
<comment type="function">
    <text evidence="2 11">Catalyzes a salvage reaction resulting in the formation of AMP, that is energically less costly than de novo synthesis.</text>
</comment>
<dbReference type="HAMAP" id="MF_00004">
    <property type="entry name" value="Aden_phosphoribosyltr"/>
    <property type="match status" value="1"/>
</dbReference>
<dbReference type="RefSeq" id="WP_006549812.1">
    <property type="nucleotide sequence ID" value="NZ_CP136961.1"/>
</dbReference>
<sequence length="188" mass="19612">MTAPQPDLPALPAELSSLVLDNLREVPDFPEPGVLFRDITPLLANGEAFARFVDGLATHYRGHVDAVAGLESRGFILAAPLAVHLGLPLIVVRKGGKLPGPVLGVDYELEYGSARMELRAETVVPGQRVLVIDDVLATGGTAAASIALLEEAGAEVVGLCMLLELAGLGGRSKLPGRRIDSVVTFASS</sequence>
<comment type="pathway">
    <text evidence="4 11">Purine metabolism; AMP biosynthesis via salvage pathway; AMP from adenine: step 1/1.</text>
</comment>
<dbReference type="InterPro" id="IPR050054">
    <property type="entry name" value="UPRTase/APRTase"/>
</dbReference>
<evidence type="ECO:0000256" key="6">
    <source>
        <dbReference type="ARBA" id="ARBA00011893"/>
    </source>
</evidence>
<dbReference type="Pfam" id="PF00156">
    <property type="entry name" value="Pribosyltran"/>
    <property type="match status" value="1"/>
</dbReference>
<accession>A0A2I1KUZ2</accession>
<dbReference type="GO" id="GO:0005737">
    <property type="term" value="C:cytoplasm"/>
    <property type="evidence" value="ECO:0007669"/>
    <property type="project" value="UniProtKB-SubCell"/>
</dbReference>
<evidence type="ECO:0000256" key="8">
    <source>
        <dbReference type="ARBA" id="ARBA00022676"/>
    </source>
</evidence>
<dbReference type="InterPro" id="IPR029057">
    <property type="entry name" value="PRTase-like"/>
</dbReference>
<comment type="catalytic activity">
    <reaction evidence="1 11">
        <text>AMP + diphosphate = 5-phospho-alpha-D-ribose 1-diphosphate + adenine</text>
        <dbReference type="Rhea" id="RHEA:16609"/>
        <dbReference type="ChEBI" id="CHEBI:16708"/>
        <dbReference type="ChEBI" id="CHEBI:33019"/>
        <dbReference type="ChEBI" id="CHEBI:58017"/>
        <dbReference type="ChEBI" id="CHEBI:456215"/>
        <dbReference type="EC" id="2.4.2.7"/>
    </reaction>
</comment>
<evidence type="ECO:0000256" key="9">
    <source>
        <dbReference type="ARBA" id="ARBA00022679"/>
    </source>
</evidence>
<dbReference type="NCBIfam" id="TIGR01090">
    <property type="entry name" value="apt"/>
    <property type="match status" value="1"/>
</dbReference>
<dbReference type="GO" id="GO:0003999">
    <property type="term" value="F:adenine phosphoribosyltransferase activity"/>
    <property type="evidence" value="ECO:0007669"/>
    <property type="project" value="UniProtKB-UniRule"/>
</dbReference>
<evidence type="ECO:0000256" key="7">
    <source>
        <dbReference type="ARBA" id="ARBA00022490"/>
    </source>
</evidence>
<evidence type="ECO:0000259" key="12">
    <source>
        <dbReference type="Pfam" id="PF00156"/>
    </source>
</evidence>
<dbReference type="InterPro" id="IPR005764">
    <property type="entry name" value="Ade_phspho_trans"/>
</dbReference>
<dbReference type="CDD" id="cd06223">
    <property type="entry name" value="PRTases_typeI"/>
    <property type="match status" value="1"/>
</dbReference>
<dbReference type="GeneID" id="81707433"/>
<dbReference type="UniPathway" id="UPA00588">
    <property type="reaction ID" value="UER00646"/>
</dbReference>
<evidence type="ECO:0000256" key="3">
    <source>
        <dbReference type="ARBA" id="ARBA00004496"/>
    </source>
</evidence>
<keyword evidence="8 11" id="KW-0328">Glycosyltransferase</keyword>
<evidence type="ECO:0000256" key="1">
    <source>
        <dbReference type="ARBA" id="ARBA00000868"/>
    </source>
</evidence>
<dbReference type="PANTHER" id="PTHR32315:SF3">
    <property type="entry name" value="ADENINE PHOSPHORIBOSYLTRANSFERASE"/>
    <property type="match status" value="1"/>
</dbReference>
<keyword evidence="9 11" id="KW-0808">Transferase</keyword>
<dbReference type="GO" id="GO:0006168">
    <property type="term" value="P:adenine salvage"/>
    <property type="evidence" value="ECO:0007669"/>
    <property type="project" value="InterPro"/>
</dbReference>
<reference evidence="13 14" key="1">
    <citation type="submission" date="2017-12" db="EMBL/GenBank/DDBJ databases">
        <title>Phylogenetic diversity of female urinary microbiome.</title>
        <authorList>
            <person name="Thomas-White K."/>
            <person name="Wolfe A.J."/>
        </authorList>
    </citation>
    <scope>NUCLEOTIDE SEQUENCE [LARGE SCALE GENOMIC DNA]</scope>
    <source>
        <strain evidence="13 14">UMB0319</strain>
    </source>
</reference>
<dbReference type="InterPro" id="IPR000836">
    <property type="entry name" value="PRTase_dom"/>
</dbReference>
<dbReference type="SUPFAM" id="SSF53271">
    <property type="entry name" value="PRTase-like"/>
    <property type="match status" value="1"/>
</dbReference>
<comment type="similarity">
    <text evidence="5 11">Belongs to the purine/pyrimidine phosphoribosyltransferase family.</text>
</comment>
<dbReference type="GO" id="GO:0006166">
    <property type="term" value="P:purine ribonucleoside salvage"/>
    <property type="evidence" value="ECO:0007669"/>
    <property type="project" value="UniProtKB-UniRule"/>
</dbReference>
<evidence type="ECO:0000313" key="14">
    <source>
        <dbReference type="Proteomes" id="UP000234778"/>
    </source>
</evidence>
<comment type="subcellular location">
    <subcellularLocation>
        <location evidence="3 11">Cytoplasm</location>
    </subcellularLocation>
</comment>
<dbReference type="FunFam" id="3.40.50.2020:FF:000021">
    <property type="entry name" value="Adenine phosphoribosyltransferase"/>
    <property type="match status" value="1"/>
</dbReference>
<feature type="domain" description="Phosphoribosyltransferase" evidence="12">
    <location>
        <begin position="56"/>
        <end position="163"/>
    </location>
</feature>
<evidence type="ECO:0000256" key="2">
    <source>
        <dbReference type="ARBA" id="ARBA00003968"/>
    </source>
</evidence>
<dbReference type="GO" id="GO:0016208">
    <property type="term" value="F:AMP binding"/>
    <property type="evidence" value="ECO:0007669"/>
    <property type="project" value="TreeGrafter"/>
</dbReference>
<comment type="subunit">
    <text evidence="11">Homodimer.</text>
</comment>
<proteinExistence type="inferred from homology"/>
<dbReference type="PANTHER" id="PTHR32315">
    <property type="entry name" value="ADENINE PHOSPHORIBOSYLTRANSFERASE"/>
    <property type="match status" value="1"/>
</dbReference>
<dbReference type="Proteomes" id="UP000234778">
    <property type="component" value="Unassembled WGS sequence"/>
</dbReference>
<dbReference type="EMBL" id="PKHA01000001">
    <property type="protein sequence ID" value="PKY99428.1"/>
    <property type="molecule type" value="Genomic_DNA"/>
</dbReference>
<dbReference type="EC" id="2.4.2.7" evidence="6 11"/>
<dbReference type="AlphaFoldDB" id="A0A2I1KUZ2"/>
<gene>
    <name evidence="11" type="primary">apt</name>
    <name evidence="13" type="ORF">CYJ26_00535</name>
</gene>
<organism evidence="13 14">
    <name type="scientific">Actinomyces urogenitalis</name>
    <dbReference type="NCBI Taxonomy" id="103621"/>
    <lineage>
        <taxon>Bacteria</taxon>
        <taxon>Bacillati</taxon>
        <taxon>Actinomycetota</taxon>
        <taxon>Actinomycetes</taxon>
        <taxon>Actinomycetales</taxon>
        <taxon>Actinomycetaceae</taxon>
        <taxon>Actinomyces</taxon>
    </lineage>
</organism>
<evidence type="ECO:0000256" key="11">
    <source>
        <dbReference type="HAMAP-Rule" id="MF_00004"/>
    </source>
</evidence>
<evidence type="ECO:0000256" key="5">
    <source>
        <dbReference type="ARBA" id="ARBA00008391"/>
    </source>
</evidence>
<evidence type="ECO:0000256" key="4">
    <source>
        <dbReference type="ARBA" id="ARBA00004659"/>
    </source>
</evidence>
<protein>
    <recommendedName>
        <fullName evidence="6 11">Adenine phosphoribosyltransferase</fullName>
        <shortName evidence="11">APRT</shortName>
        <ecNumber evidence="6 11">2.4.2.7</ecNumber>
    </recommendedName>
</protein>
<evidence type="ECO:0000256" key="10">
    <source>
        <dbReference type="ARBA" id="ARBA00022726"/>
    </source>
</evidence>
<dbReference type="NCBIfam" id="NF002634">
    <property type="entry name" value="PRK02304.1-3"/>
    <property type="match status" value="1"/>
</dbReference>
<evidence type="ECO:0000313" key="13">
    <source>
        <dbReference type="EMBL" id="PKY99428.1"/>
    </source>
</evidence>
<dbReference type="Gene3D" id="3.40.50.2020">
    <property type="match status" value="1"/>
</dbReference>
<dbReference type="GO" id="GO:0002055">
    <property type="term" value="F:adenine binding"/>
    <property type="evidence" value="ECO:0007669"/>
    <property type="project" value="TreeGrafter"/>
</dbReference>
<keyword evidence="10 11" id="KW-0660">Purine salvage</keyword>
<comment type="caution">
    <text evidence="13">The sequence shown here is derived from an EMBL/GenBank/DDBJ whole genome shotgun (WGS) entry which is preliminary data.</text>
</comment>
<keyword evidence="7 11" id="KW-0963">Cytoplasm</keyword>